<evidence type="ECO:0000313" key="3">
    <source>
        <dbReference type="Proteomes" id="UP000554720"/>
    </source>
</evidence>
<dbReference type="InterPro" id="IPR050160">
    <property type="entry name" value="MHC/Immunoglobulin"/>
</dbReference>
<dbReference type="InterPro" id="IPR003597">
    <property type="entry name" value="Ig_C1-set"/>
</dbReference>
<dbReference type="Pfam" id="PF07654">
    <property type="entry name" value="C1-set"/>
    <property type="match status" value="1"/>
</dbReference>
<dbReference type="InterPro" id="IPR036179">
    <property type="entry name" value="Ig-like_dom_sf"/>
</dbReference>
<feature type="domain" description="Ig-like" evidence="1">
    <location>
        <begin position="3"/>
        <end position="89"/>
    </location>
</feature>
<dbReference type="OrthoDB" id="8935021at2759"/>
<keyword evidence="3" id="KW-1185">Reference proteome</keyword>
<dbReference type="SMART" id="SM00407">
    <property type="entry name" value="IGc1"/>
    <property type="match status" value="1"/>
</dbReference>
<feature type="non-terminal residue" evidence="2">
    <location>
        <position position="1"/>
    </location>
</feature>
<feature type="non-terminal residue" evidence="2">
    <location>
        <position position="94"/>
    </location>
</feature>
<comment type="caution">
    <text evidence="2">The sequence shown here is derived from an EMBL/GenBank/DDBJ whole genome shotgun (WGS) entry which is preliminary data.</text>
</comment>
<evidence type="ECO:0000313" key="2">
    <source>
        <dbReference type="EMBL" id="NXQ65003.1"/>
    </source>
</evidence>
<dbReference type="PANTHER" id="PTHR19944">
    <property type="entry name" value="MHC CLASS II-RELATED"/>
    <property type="match status" value="1"/>
</dbReference>
<reference evidence="2 3" key="1">
    <citation type="submission" date="2019-09" db="EMBL/GenBank/DDBJ databases">
        <title>Bird 10,000 Genomes (B10K) Project - Family phase.</title>
        <authorList>
            <person name="Zhang G."/>
        </authorList>
    </citation>
    <scope>NUCLEOTIDE SEQUENCE [LARGE SCALE GENOMIC DNA]</scope>
    <source>
        <strain evidence="2">B10K-DU-011-42</strain>
        <tissue evidence="2">Muscle</tissue>
    </source>
</reference>
<gene>
    <name evidence="2" type="primary">Hladqa2</name>
    <name evidence="2" type="ORF">ANTMIN_R14692</name>
</gene>
<dbReference type="Gene3D" id="2.60.40.10">
    <property type="entry name" value="Immunoglobulins"/>
    <property type="match status" value="1"/>
</dbReference>
<sequence>GIPLLSVFPVFPPIPGHPNTLVCLVENIFPPALDIGWSVAGAEVTRGVTQGPFVATPDLTFVRLSRISFVPEPGLVLACEVTSRRGNISAVAYW</sequence>
<organism evidence="2 3">
    <name type="scientific">Anthoscopus minutus</name>
    <name type="common">Southern penduline-tit</name>
    <dbReference type="NCBI Taxonomy" id="156561"/>
    <lineage>
        <taxon>Eukaryota</taxon>
        <taxon>Metazoa</taxon>
        <taxon>Chordata</taxon>
        <taxon>Craniata</taxon>
        <taxon>Vertebrata</taxon>
        <taxon>Euteleostomi</taxon>
        <taxon>Archelosauria</taxon>
        <taxon>Archosauria</taxon>
        <taxon>Dinosauria</taxon>
        <taxon>Saurischia</taxon>
        <taxon>Theropoda</taxon>
        <taxon>Coelurosauria</taxon>
        <taxon>Aves</taxon>
        <taxon>Neognathae</taxon>
        <taxon>Neoaves</taxon>
        <taxon>Telluraves</taxon>
        <taxon>Australaves</taxon>
        <taxon>Passeriformes</taxon>
        <taxon>Paridae</taxon>
        <taxon>Anthoscopus</taxon>
    </lineage>
</organism>
<dbReference type="Proteomes" id="UP000554720">
    <property type="component" value="Unassembled WGS sequence"/>
</dbReference>
<dbReference type="InterPro" id="IPR013783">
    <property type="entry name" value="Ig-like_fold"/>
</dbReference>
<name>A0A7L2ESD1_ANTMN</name>
<dbReference type="PROSITE" id="PS50835">
    <property type="entry name" value="IG_LIKE"/>
    <property type="match status" value="1"/>
</dbReference>
<proteinExistence type="predicted"/>
<evidence type="ECO:0000259" key="1">
    <source>
        <dbReference type="PROSITE" id="PS50835"/>
    </source>
</evidence>
<protein>
    <submittedName>
        <fullName evidence="2">DQA2 protein</fullName>
    </submittedName>
</protein>
<dbReference type="InterPro" id="IPR007110">
    <property type="entry name" value="Ig-like_dom"/>
</dbReference>
<accession>A0A7L2ESD1</accession>
<dbReference type="EMBL" id="VWYI01090345">
    <property type="protein sequence ID" value="NXQ65003.1"/>
    <property type="molecule type" value="Genomic_DNA"/>
</dbReference>
<dbReference type="PANTHER" id="PTHR19944:SF50">
    <property type="entry name" value="HLA CLASS II HISTOCOMPATIBILITY ANTIGEN, DM ALPHA CHAIN"/>
    <property type="match status" value="1"/>
</dbReference>
<dbReference type="SUPFAM" id="SSF48726">
    <property type="entry name" value="Immunoglobulin"/>
    <property type="match status" value="1"/>
</dbReference>
<dbReference type="AlphaFoldDB" id="A0A7L2ESD1"/>